<evidence type="ECO:0000256" key="2">
    <source>
        <dbReference type="ARBA" id="ARBA00006432"/>
    </source>
</evidence>
<keyword evidence="3" id="KW-0596">Phosphopantetheine</keyword>
<dbReference type="PANTHER" id="PTHR45527">
    <property type="entry name" value="NONRIBOSOMAL PEPTIDE SYNTHETASE"/>
    <property type="match status" value="1"/>
</dbReference>
<reference evidence="10" key="1">
    <citation type="submission" date="2022-01" db="EMBL/GenBank/DDBJ databases">
        <authorList>
            <person name="Criscuolo A."/>
        </authorList>
    </citation>
    <scope>NUCLEOTIDE SEQUENCE</scope>
    <source>
        <strain evidence="10">CIP111893</strain>
    </source>
</reference>
<dbReference type="InterPro" id="IPR001242">
    <property type="entry name" value="Condensation_dom"/>
</dbReference>
<dbReference type="Gene3D" id="3.30.559.10">
    <property type="entry name" value="Chloramphenicol acetyltransferase-like domain"/>
    <property type="match status" value="1"/>
</dbReference>
<feature type="compositionally biased region" description="Basic and acidic residues" evidence="8">
    <location>
        <begin position="11"/>
        <end position="27"/>
    </location>
</feature>
<dbReference type="Gene3D" id="3.40.50.980">
    <property type="match status" value="2"/>
</dbReference>
<feature type="region of interest" description="Disordered" evidence="8">
    <location>
        <begin position="1"/>
        <end position="27"/>
    </location>
</feature>
<dbReference type="InterPro" id="IPR023213">
    <property type="entry name" value="CAT-like_dom_sf"/>
</dbReference>
<dbReference type="InterPro" id="IPR036736">
    <property type="entry name" value="ACP-like_sf"/>
</dbReference>
<evidence type="ECO:0000256" key="1">
    <source>
        <dbReference type="ARBA" id="ARBA00001957"/>
    </source>
</evidence>
<dbReference type="Pfam" id="PF00501">
    <property type="entry name" value="AMP-binding"/>
    <property type="match status" value="1"/>
</dbReference>
<dbReference type="Gene3D" id="1.10.1200.10">
    <property type="entry name" value="ACP-like"/>
    <property type="match status" value="1"/>
</dbReference>
<sequence length="1318" mass="147739">MNRDAVAPSNDKQHTTEEPRTAEEYWLDKLRDLPPAPTLQGDAVKQEDSLTEGSYPFLIPQELSQELWQRCKGNDQLIYVFMAAVLQTLIYKTTAQKDCMIGMPIHSAYAEDAQYNSFVLLRTLIGDHMTLREMLQTVKQNISEAYSFQYYPIEGILDRLGMADEPIFRIVCSYDPIHRRDPDPRELPHNDIVFHMLALQEAGQAAEVNIRYNRARFHPSTLRTFASAFVRLLQQFIQLPGNRMDELELISDDEKATIIGTFNGTDAPFDSHLTASQLFELTVREHPNRTALVCGSTRLTYSELNNSANRLARILIQQGVGPEVIVALIADRSPERVIAMLAILKAGGAFLPIDPTYPSERIAFMLRDSGTALMLAEEEYTSYAPDGLPILCLHEMKDVGEDITGNPPASAQPGNLAYMIYTSGSTGVPKGVMLEHSGLATLKETFIQELHVAPEDAVAQFASPSFDASVWEMFMALFTGAQLHLLSEEVVNSFELFASYMRDNRITAVTLPPNYLAHLDPEQIDSLRLIITAGSAVSSDLVRRWSATATFVNAYGPTESTICATMWSSKDARGSLEQGREFINGTVPIGKPILNNRIYILNHEHRMMPIGLAGELYISSPGIARGYRNREELSREKFVDDPYRSGSRMYGTGDMARWLADGNIEYLGRLDDQLKIRGYRIELGEIENRLSAYPHLTQGVVIAREEEGGAVLYAYFVSPGDVTAAELRAFMGEELPDYMIPSYFIRLEQLPLTPNGKVDRKALPMHSPFAETNSLKGSAEAPATEIERELLAIWQKILKRNDIGIRDHFFEIGGHSLKAMAMISEVYSVFGRQITVNQLMEDATVQGLALKIEQAEEVERLQIEPAPKSEYYPLAAAQTRMFVMGGNESVGIAYNIPVFLEIHGVIDSARLEGAAIALIQRHESLRTSFQWQAGEPVQIVHDQVPFELPVSHLKEQDVHARLASFLQPFELEQAPLFRMELLCISSDHAILLVDMHHIISDGVSVANLLRDYMDLYEGKALAPLVLQYKDYAVWQQQQMEAGMMVQHESYWKSVFADAAPEVALPLDYARPQQMSFEGERLSARLDHSQREQLMQLAGRTGTTLFMMLLASYSITLSKLAVQGDIVVGSPVAGRPMGELAGIVGMFVNMLPLRSAPVSTKTFLTYLEEVKGTVLDAFEHQQYPFDEMVRSLKIRREPGRNPLFNVSFALQNMDVPQFDLQDISVRNYGDTVSAAKFDLTLWATEDDEGIHLELEYARCLFARETVQSFMNALIQVIGKVVEQPDSLLGQIDIVDEQMKSKLLDSIAQTEHALDIEFEL</sequence>
<evidence type="ECO:0000313" key="10">
    <source>
        <dbReference type="EMBL" id="CAH1209053.1"/>
    </source>
</evidence>
<dbReference type="InterPro" id="IPR010071">
    <property type="entry name" value="AA_adenyl_dom"/>
</dbReference>
<dbReference type="SUPFAM" id="SSF52777">
    <property type="entry name" value="CoA-dependent acyltransferases"/>
    <property type="match status" value="3"/>
</dbReference>
<evidence type="ECO:0000256" key="7">
    <source>
        <dbReference type="ARBA" id="ARBA00023268"/>
    </source>
</evidence>
<keyword evidence="5" id="KW-0677">Repeat</keyword>
<evidence type="ECO:0000256" key="8">
    <source>
        <dbReference type="SAM" id="MobiDB-lite"/>
    </source>
</evidence>
<feature type="domain" description="Carrier" evidence="9">
    <location>
        <begin position="781"/>
        <end position="856"/>
    </location>
</feature>
<dbReference type="PANTHER" id="PTHR45527:SF1">
    <property type="entry name" value="FATTY ACID SYNTHASE"/>
    <property type="match status" value="1"/>
</dbReference>
<evidence type="ECO:0000313" key="11">
    <source>
        <dbReference type="Proteomes" id="UP000838686"/>
    </source>
</evidence>
<dbReference type="Gene3D" id="2.30.38.10">
    <property type="entry name" value="Luciferase, Domain 3"/>
    <property type="match status" value="1"/>
</dbReference>
<comment type="caution">
    <text evidence="10">The sequence shown here is derived from an EMBL/GenBank/DDBJ whole genome shotgun (WGS) entry which is preliminary data.</text>
</comment>
<dbReference type="PROSITE" id="PS00012">
    <property type="entry name" value="PHOSPHOPANTETHEINE"/>
    <property type="match status" value="1"/>
</dbReference>
<comment type="cofactor">
    <cofactor evidence="1">
        <name>pantetheine 4'-phosphate</name>
        <dbReference type="ChEBI" id="CHEBI:47942"/>
    </cofactor>
</comment>
<dbReference type="Gene3D" id="3.30.300.30">
    <property type="match status" value="1"/>
</dbReference>
<dbReference type="RefSeq" id="WP_236343332.1">
    <property type="nucleotide sequence ID" value="NZ_CAKMMF010000015.1"/>
</dbReference>
<dbReference type="InterPro" id="IPR009081">
    <property type="entry name" value="PP-bd_ACP"/>
</dbReference>
<keyword evidence="4" id="KW-0597">Phosphoprotein</keyword>
<dbReference type="CDD" id="cd19531">
    <property type="entry name" value="LCL_NRPS-like"/>
    <property type="match status" value="1"/>
</dbReference>
<evidence type="ECO:0000256" key="4">
    <source>
        <dbReference type="ARBA" id="ARBA00022553"/>
    </source>
</evidence>
<protein>
    <submittedName>
        <fullName evidence="10">Tyrocidine synthase 3</fullName>
    </submittedName>
</protein>
<name>A0ABM9CC40_9BACL</name>
<evidence type="ECO:0000256" key="5">
    <source>
        <dbReference type="ARBA" id="ARBA00022737"/>
    </source>
</evidence>
<comment type="similarity">
    <text evidence="2">Belongs to the ATP-dependent AMP-binding enzyme family.</text>
</comment>
<dbReference type="Gene3D" id="3.30.559.30">
    <property type="entry name" value="Nonribosomal peptide synthetase, condensation domain"/>
    <property type="match status" value="2"/>
</dbReference>
<dbReference type="Pfam" id="PF00668">
    <property type="entry name" value="Condensation"/>
    <property type="match status" value="2"/>
</dbReference>
<dbReference type="Pfam" id="PF13193">
    <property type="entry name" value="AMP-binding_C"/>
    <property type="match status" value="1"/>
</dbReference>
<gene>
    <name evidence="10" type="primary">tycC_8</name>
    <name evidence="10" type="ORF">PAECIP111893_02968</name>
</gene>
<keyword evidence="7" id="KW-0511">Multifunctional enzyme</keyword>
<dbReference type="PROSITE" id="PS00455">
    <property type="entry name" value="AMP_BINDING"/>
    <property type="match status" value="1"/>
</dbReference>
<evidence type="ECO:0000259" key="9">
    <source>
        <dbReference type="PROSITE" id="PS50075"/>
    </source>
</evidence>
<dbReference type="InterPro" id="IPR025110">
    <property type="entry name" value="AMP-bd_C"/>
</dbReference>
<keyword evidence="6" id="KW-0045">Antibiotic biosynthesis</keyword>
<organism evidence="10 11">
    <name type="scientific">Paenibacillus plantiphilus</name>
    <dbReference type="NCBI Taxonomy" id="2905650"/>
    <lineage>
        <taxon>Bacteria</taxon>
        <taxon>Bacillati</taxon>
        <taxon>Bacillota</taxon>
        <taxon>Bacilli</taxon>
        <taxon>Bacillales</taxon>
        <taxon>Paenibacillaceae</taxon>
        <taxon>Paenibacillus</taxon>
    </lineage>
</organism>
<evidence type="ECO:0000256" key="6">
    <source>
        <dbReference type="ARBA" id="ARBA00023194"/>
    </source>
</evidence>
<dbReference type="EMBL" id="CAKMMF010000015">
    <property type="protein sequence ID" value="CAH1209053.1"/>
    <property type="molecule type" value="Genomic_DNA"/>
</dbReference>
<dbReference type="InterPro" id="IPR000873">
    <property type="entry name" value="AMP-dep_synth/lig_dom"/>
</dbReference>
<dbReference type="SUPFAM" id="SSF56801">
    <property type="entry name" value="Acetyl-CoA synthetase-like"/>
    <property type="match status" value="1"/>
</dbReference>
<dbReference type="Pfam" id="PF00550">
    <property type="entry name" value="PP-binding"/>
    <property type="match status" value="1"/>
</dbReference>
<proteinExistence type="inferred from homology"/>
<dbReference type="InterPro" id="IPR020845">
    <property type="entry name" value="AMP-binding_CS"/>
</dbReference>
<dbReference type="SUPFAM" id="SSF47336">
    <property type="entry name" value="ACP-like"/>
    <property type="match status" value="1"/>
</dbReference>
<dbReference type="NCBIfam" id="TIGR01733">
    <property type="entry name" value="AA-adenyl-dom"/>
    <property type="match status" value="1"/>
</dbReference>
<accession>A0ABM9CC40</accession>
<dbReference type="InterPro" id="IPR045851">
    <property type="entry name" value="AMP-bd_C_sf"/>
</dbReference>
<evidence type="ECO:0000256" key="3">
    <source>
        <dbReference type="ARBA" id="ARBA00022450"/>
    </source>
</evidence>
<dbReference type="InterPro" id="IPR006162">
    <property type="entry name" value="Ppantetheine_attach_site"/>
</dbReference>
<dbReference type="Proteomes" id="UP000838686">
    <property type="component" value="Unassembled WGS sequence"/>
</dbReference>
<dbReference type="PROSITE" id="PS50075">
    <property type="entry name" value="CARRIER"/>
    <property type="match status" value="1"/>
</dbReference>
<keyword evidence="11" id="KW-1185">Reference proteome</keyword>